<evidence type="ECO:0000256" key="2">
    <source>
        <dbReference type="SAM" id="MobiDB-lite"/>
    </source>
</evidence>
<dbReference type="Pfam" id="PF19270">
    <property type="entry name" value="FBO_C"/>
    <property type="match status" value="1"/>
</dbReference>
<evidence type="ECO:0000259" key="3">
    <source>
        <dbReference type="PROSITE" id="PS50181"/>
    </source>
</evidence>
<comment type="caution">
    <text evidence="4">The sequence shown here is derived from an EMBL/GenBank/DDBJ whole genome shotgun (WGS) entry which is preliminary data.</text>
</comment>
<dbReference type="GO" id="GO:0031146">
    <property type="term" value="P:SCF-dependent proteasomal ubiquitin-dependent protein catabolic process"/>
    <property type="evidence" value="ECO:0007669"/>
    <property type="project" value="TreeGrafter"/>
</dbReference>
<feature type="compositionally biased region" description="Basic residues" evidence="2">
    <location>
        <begin position="47"/>
        <end position="63"/>
    </location>
</feature>
<dbReference type="OrthoDB" id="2117972at2759"/>
<accession>A0A9P7ZUY1</accession>
<reference evidence="4" key="1">
    <citation type="journal article" date="2021" name="IMA Fungus">
        <title>Genomic characterization of three marine fungi, including Emericellopsis atlantica sp. nov. with signatures of a generalist lifestyle and marine biomass degradation.</title>
        <authorList>
            <person name="Hagestad O.C."/>
            <person name="Hou L."/>
            <person name="Andersen J.H."/>
            <person name="Hansen E.H."/>
            <person name="Altermark B."/>
            <person name="Li C."/>
            <person name="Kuhnert E."/>
            <person name="Cox R.J."/>
            <person name="Crous P.W."/>
            <person name="Spatafora J.W."/>
            <person name="Lail K."/>
            <person name="Amirebrahimi M."/>
            <person name="Lipzen A."/>
            <person name="Pangilinan J."/>
            <person name="Andreopoulos W."/>
            <person name="Hayes R.D."/>
            <person name="Ng V."/>
            <person name="Grigoriev I.V."/>
            <person name="Jackson S.A."/>
            <person name="Sutton T.D.S."/>
            <person name="Dobson A.D.W."/>
            <person name="Rama T."/>
        </authorList>
    </citation>
    <scope>NUCLEOTIDE SEQUENCE</scope>
    <source>
        <strain evidence="4">TS7</strain>
    </source>
</reference>
<dbReference type="GO" id="GO:0019005">
    <property type="term" value="C:SCF ubiquitin ligase complex"/>
    <property type="evidence" value="ECO:0007669"/>
    <property type="project" value="TreeGrafter"/>
</dbReference>
<dbReference type="Gene3D" id="1.20.1280.50">
    <property type="match status" value="1"/>
</dbReference>
<feature type="compositionally biased region" description="Polar residues" evidence="2">
    <location>
        <begin position="1"/>
        <end position="45"/>
    </location>
</feature>
<feature type="region of interest" description="Disordered" evidence="2">
    <location>
        <begin position="1"/>
        <end position="99"/>
    </location>
</feature>
<dbReference type="Proteomes" id="UP000887229">
    <property type="component" value="Unassembled WGS sequence"/>
</dbReference>
<organism evidence="4 5">
    <name type="scientific">Emericellopsis atlantica</name>
    <dbReference type="NCBI Taxonomy" id="2614577"/>
    <lineage>
        <taxon>Eukaryota</taxon>
        <taxon>Fungi</taxon>
        <taxon>Dikarya</taxon>
        <taxon>Ascomycota</taxon>
        <taxon>Pezizomycotina</taxon>
        <taxon>Sordariomycetes</taxon>
        <taxon>Hypocreomycetidae</taxon>
        <taxon>Hypocreales</taxon>
        <taxon>Bionectriaceae</taxon>
        <taxon>Emericellopsis</taxon>
    </lineage>
</organism>
<evidence type="ECO:0000313" key="4">
    <source>
        <dbReference type="EMBL" id="KAG9258276.1"/>
    </source>
</evidence>
<dbReference type="GeneID" id="70289978"/>
<gene>
    <name evidence="4" type="ORF">F5Z01DRAFT_327661</name>
</gene>
<dbReference type="InterPro" id="IPR036047">
    <property type="entry name" value="F-box-like_dom_sf"/>
</dbReference>
<proteinExistence type="predicted"/>
<dbReference type="InterPro" id="IPR045464">
    <property type="entry name" value="Hrt3/FBXO9_C"/>
</dbReference>
<sequence length="515" mass="58575">MTSGSSTQLDTELESFRQQWLTDLHSKGNQPSSTSGPRQGESSSAPAKHRRKVSAQVPARKKAIYAEDDNDYLHGQAFDEAPPPTGHTLTGPSKEPPRELVSALDHFEEAMEREAQGNMGDSLKLYRQAYKLDNTVDKRYREKHFPPGHTKPKKQVSAAKETSEPVQPQEPDEPQPLTIQELIASFSTLAIEPTPPDVEGMPQPPCPISELPDELLSHILLDVAIADVADFARLSLVCKRLAYLVSSEQRIWRRVCIGREFGFQGLWRHWGIEKEWQPLPEWTELPSGDIVNTRDIQEARMREEHIKTLSLVPSPYPSWQTQFFRRPRIRFNGCYISTVNYVRSGQQSTNQATWGGAPVLIVTYYRYLRFYRDGSCISLQTTSEPGDVVHHLTKDELARHKGDKDRGHASNLPGAVMSLALKGRWRLANEEDESHGKTLEEREGDLYIETEGVKPRYMYRMELSLRNAGKGARNNKLVWRGFYSYNKLSADWGQFGPKNDKPFFFSRVRSYGFGA</sequence>
<dbReference type="GO" id="GO:0005737">
    <property type="term" value="C:cytoplasm"/>
    <property type="evidence" value="ECO:0007669"/>
    <property type="project" value="TreeGrafter"/>
</dbReference>
<protein>
    <recommendedName>
        <fullName evidence="3">F-box domain-containing protein</fullName>
    </recommendedName>
</protein>
<dbReference type="SUPFAM" id="SSF81383">
    <property type="entry name" value="F-box domain"/>
    <property type="match status" value="1"/>
</dbReference>
<feature type="region of interest" description="Disordered" evidence="2">
    <location>
        <begin position="141"/>
        <end position="174"/>
    </location>
</feature>
<dbReference type="PROSITE" id="PS50181">
    <property type="entry name" value="FBOX"/>
    <property type="match status" value="1"/>
</dbReference>
<dbReference type="PANTHER" id="PTHR12874">
    <property type="entry name" value="F-BOX ONLY PROTEIN 48-RELATED"/>
    <property type="match status" value="1"/>
</dbReference>
<dbReference type="EMBL" id="MU251244">
    <property type="protein sequence ID" value="KAG9258276.1"/>
    <property type="molecule type" value="Genomic_DNA"/>
</dbReference>
<keyword evidence="5" id="KW-1185">Reference proteome</keyword>
<dbReference type="PANTHER" id="PTHR12874:SF9">
    <property type="entry name" value="F-BOX ONLY PROTEIN 48"/>
    <property type="match status" value="1"/>
</dbReference>
<dbReference type="InterPro" id="IPR001810">
    <property type="entry name" value="F-box_dom"/>
</dbReference>
<evidence type="ECO:0000313" key="5">
    <source>
        <dbReference type="Proteomes" id="UP000887229"/>
    </source>
</evidence>
<name>A0A9P7ZUY1_9HYPO</name>
<feature type="domain" description="F-box" evidence="3">
    <location>
        <begin position="205"/>
        <end position="255"/>
    </location>
</feature>
<keyword evidence="1" id="KW-0833">Ubl conjugation pathway</keyword>
<dbReference type="Pfam" id="PF12937">
    <property type="entry name" value="F-box-like"/>
    <property type="match status" value="1"/>
</dbReference>
<dbReference type="AlphaFoldDB" id="A0A9P7ZUY1"/>
<dbReference type="RefSeq" id="XP_046122200.1">
    <property type="nucleotide sequence ID" value="XM_046259075.1"/>
</dbReference>
<evidence type="ECO:0000256" key="1">
    <source>
        <dbReference type="ARBA" id="ARBA00022786"/>
    </source>
</evidence>